<evidence type="ECO:0000256" key="4">
    <source>
        <dbReference type="SAM" id="MobiDB-lite"/>
    </source>
</evidence>
<dbReference type="Gene3D" id="1.10.3660.10">
    <property type="entry name" value="6-phosphogluconate dehydrogenase C-terminal like domain"/>
    <property type="match status" value="1"/>
</dbReference>
<organism evidence="6 7">
    <name type="scientific">Flintibacter hominis</name>
    <dbReference type="NCBI Taxonomy" id="2763048"/>
    <lineage>
        <taxon>Bacteria</taxon>
        <taxon>Bacillati</taxon>
        <taxon>Bacillota</taxon>
        <taxon>Clostridia</taxon>
        <taxon>Eubacteriales</taxon>
        <taxon>Flintibacter</taxon>
    </lineage>
</organism>
<dbReference type="SUPFAM" id="SSF48179">
    <property type="entry name" value="6-phosphogluconate dehydrogenase C-terminal domain-like"/>
    <property type="match status" value="1"/>
</dbReference>
<dbReference type="GO" id="GO:0070403">
    <property type="term" value="F:NAD+ binding"/>
    <property type="evidence" value="ECO:0007669"/>
    <property type="project" value="InterPro"/>
</dbReference>
<reference evidence="6" key="1">
    <citation type="submission" date="2020-08" db="EMBL/GenBank/DDBJ databases">
        <title>Genome public.</title>
        <authorList>
            <person name="Liu C."/>
            <person name="Sun Q."/>
        </authorList>
    </citation>
    <scope>NUCLEOTIDE SEQUENCE</scope>
    <source>
        <strain evidence="6">NSJ-23</strain>
    </source>
</reference>
<dbReference type="PANTHER" id="PTHR21363:SF0">
    <property type="entry name" value="PREPHENATE DEHYDROGENASE [NADP(+)]"/>
    <property type="match status" value="1"/>
</dbReference>
<dbReference type="InterPro" id="IPR046826">
    <property type="entry name" value="PDH_N"/>
</dbReference>
<dbReference type="FunFam" id="3.40.50.720:FF:000208">
    <property type="entry name" value="Prephenate dehydrogenase"/>
    <property type="match status" value="1"/>
</dbReference>
<dbReference type="InterPro" id="IPR003099">
    <property type="entry name" value="Prephen_DH"/>
</dbReference>
<keyword evidence="7" id="KW-1185">Reference proteome</keyword>
<dbReference type="EMBL" id="JACOPO010000005">
    <property type="protein sequence ID" value="MBC5722925.1"/>
    <property type="molecule type" value="Genomic_DNA"/>
</dbReference>
<dbReference type="InterPro" id="IPR036291">
    <property type="entry name" value="NAD(P)-bd_dom_sf"/>
</dbReference>
<name>A0A8J6J9F2_9FIRM</name>
<dbReference type="AlphaFoldDB" id="A0A8J6J9F2"/>
<dbReference type="PROSITE" id="PS51176">
    <property type="entry name" value="PDH_ADH"/>
    <property type="match status" value="1"/>
</dbReference>
<dbReference type="SUPFAM" id="SSF51735">
    <property type="entry name" value="NAD(P)-binding Rossmann-fold domains"/>
    <property type="match status" value="1"/>
</dbReference>
<comment type="pathway">
    <text evidence="3">Amino-acid biosynthesis.</text>
</comment>
<feature type="domain" description="Prephenate/arogenate dehydrogenase" evidence="5">
    <location>
        <begin position="3"/>
        <end position="285"/>
    </location>
</feature>
<dbReference type="PANTHER" id="PTHR21363">
    <property type="entry name" value="PREPHENATE DEHYDROGENASE"/>
    <property type="match status" value="1"/>
</dbReference>
<dbReference type="RefSeq" id="WP_186852884.1">
    <property type="nucleotide sequence ID" value="NZ_JACOPO010000005.1"/>
</dbReference>
<protein>
    <submittedName>
        <fullName evidence="6">Prephenate dehydrogenase/arogenate dehydrogenase family protein</fullName>
    </submittedName>
</protein>
<dbReference type="GO" id="GO:0006571">
    <property type="term" value="P:tyrosine biosynthetic process"/>
    <property type="evidence" value="ECO:0007669"/>
    <property type="project" value="InterPro"/>
</dbReference>
<dbReference type="InterPro" id="IPR050812">
    <property type="entry name" value="Preph/Arog_dehydrog"/>
</dbReference>
<evidence type="ECO:0000259" key="5">
    <source>
        <dbReference type="PROSITE" id="PS51176"/>
    </source>
</evidence>
<dbReference type="Pfam" id="PF20463">
    <property type="entry name" value="PDH_C"/>
    <property type="match status" value="1"/>
</dbReference>
<evidence type="ECO:0000313" key="6">
    <source>
        <dbReference type="EMBL" id="MBC5722925.1"/>
    </source>
</evidence>
<accession>A0A8J6J9F2</accession>
<comment type="similarity">
    <text evidence="1">Belongs to the prephenate/arogenate dehydrogenase family.</text>
</comment>
<dbReference type="InterPro" id="IPR046825">
    <property type="entry name" value="PDH_C"/>
</dbReference>
<dbReference type="Pfam" id="PF02153">
    <property type="entry name" value="PDH_N"/>
    <property type="match status" value="1"/>
</dbReference>
<evidence type="ECO:0000256" key="3">
    <source>
        <dbReference type="ARBA" id="ARBA00029440"/>
    </source>
</evidence>
<dbReference type="Proteomes" id="UP000628736">
    <property type="component" value="Unassembled WGS sequence"/>
</dbReference>
<sequence length="304" mass="33200">MKKRLVIVGLGLIGGSLAKALRGFEDYEIIGVDVSQPTLRYAMEQDIVDRAEADPVRALAEGDLVFLCLHPQGIVEFMTEHRNHFRPGSMVTDVCGVKGAILKGAGVLPDTVSFVGGHPMAGTEFSGIQHALANMFHGAHYILTPNNQSSPEHLALMERLARYIGCADVVQTTAEQHDAIIAYTSQMMHVIAVSVCDDPSLFDYQGFEGDSFRGCTRVAALDVPLWTQLFSMNAEALGRALEQLEENIRQYRQAIQSGDLEGLSEKLARSSARKRKMNRMEASSGAVGRDRWEGSRDGATTSES</sequence>
<keyword evidence="2" id="KW-0560">Oxidoreductase</keyword>
<gene>
    <name evidence="6" type="ORF">H8S11_08885</name>
</gene>
<dbReference type="InterPro" id="IPR008927">
    <property type="entry name" value="6-PGluconate_DH-like_C_sf"/>
</dbReference>
<dbReference type="GO" id="GO:0008977">
    <property type="term" value="F:prephenate dehydrogenase (NAD+) activity"/>
    <property type="evidence" value="ECO:0007669"/>
    <property type="project" value="InterPro"/>
</dbReference>
<dbReference type="Gene3D" id="3.40.50.720">
    <property type="entry name" value="NAD(P)-binding Rossmann-like Domain"/>
    <property type="match status" value="1"/>
</dbReference>
<proteinExistence type="inferred from homology"/>
<comment type="caution">
    <text evidence="6">The sequence shown here is derived from an EMBL/GenBank/DDBJ whole genome shotgun (WGS) entry which is preliminary data.</text>
</comment>
<evidence type="ECO:0000256" key="1">
    <source>
        <dbReference type="ARBA" id="ARBA00007964"/>
    </source>
</evidence>
<feature type="region of interest" description="Disordered" evidence="4">
    <location>
        <begin position="271"/>
        <end position="304"/>
    </location>
</feature>
<evidence type="ECO:0000256" key="2">
    <source>
        <dbReference type="ARBA" id="ARBA00023002"/>
    </source>
</evidence>
<evidence type="ECO:0000313" key="7">
    <source>
        <dbReference type="Proteomes" id="UP000628736"/>
    </source>
</evidence>
<dbReference type="GO" id="GO:0004665">
    <property type="term" value="F:prephenate dehydrogenase (NADP+) activity"/>
    <property type="evidence" value="ECO:0007669"/>
    <property type="project" value="InterPro"/>
</dbReference>